<evidence type="ECO:0000256" key="7">
    <source>
        <dbReference type="ARBA" id="ARBA00023291"/>
    </source>
</evidence>
<evidence type="ECO:0000313" key="10">
    <source>
        <dbReference type="EMBL" id="GLZ81496.1"/>
    </source>
</evidence>
<dbReference type="PANTHER" id="PTHR36923">
    <property type="entry name" value="FERREDOXIN"/>
    <property type="match status" value="1"/>
</dbReference>
<dbReference type="GO" id="GO:0009055">
    <property type="term" value="F:electron transfer activity"/>
    <property type="evidence" value="ECO:0007669"/>
    <property type="project" value="UniProtKB-UniRule"/>
</dbReference>
<evidence type="ECO:0000256" key="4">
    <source>
        <dbReference type="ARBA" id="ARBA00022982"/>
    </source>
</evidence>
<keyword evidence="11" id="KW-1185">Reference proteome</keyword>
<dbReference type="InterPro" id="IPR017896">
    <property type="entry name" value="4Fe4S_Fe-S-bd"/>
</dbReference>
<organism evidence="10 11">
    <name type="scientific">Actinorhabdospora filicis</name>
    <dbReference type="NCBI Taxonomy" id="1785913"/>
    <lineage>
        <taxon>Bacteria</taxon>
        <taxon>Bacillati</taxon>
        <taxon>Actinomycetota</taxon>
        <taxon>Actinomycetes</taxon>
        <taxon>Micromonosporales</taxon>
        <taxon>Micromonosporaceae</taxon>
        <taxon>Actinorhabdospora</taxon>
    </lineage>
</organism>
<dbReference type="GO" id="GO:0051538">
    <property type="term" value="F:3 iron, 4 sulfur cluster binding"/>
    <property type="evidence" value="ECO:0007669"/>
    <property type="project" value="UniProtKB-KW"/>
</dbReference>
<dbReference type="Pfam" id="PF13459">
    <property type="entry name" value="Fer4_15"/>
    <property type="match status" value="1"/>
</dbReference>
<keyword evidence="5 8" id="KW-0408">Iron</keyword>
<dbReference type="PANTHER" id="PTHR36923:SF3">
    <property type="entry name" value="FERREDOXIN"/>
    <property type="match status" value="1"/>
</dbReference>
<evidence type="ECO:0000256" key="8">
    <source>
        <dbReference type="RuleBase" id="RU368020"/>
    </source>
</evidence>
<comment type="caution">
    <text evidence="10">The sequence shown here is derived from an EMBL/GenBank/DDBJ whole genome shotgun (WGS) entry which is preliminary data.</text>
</comment>
<dbReference type="EMBL" id="BSTX01000006">
    <property type="protein sequence ID" value="GLZ81496.1"/>
    <property type="molecule type" value="Genomic_DNA"/>
</dbReference>
<evidence type="ECO:0000259" key="9">
    <source>
        <dbReference type="PROSITE" id="PS51379"/>
    </source>
</evidence>
<dbReference type="PROSITE" id="PS51379">
    <property type="entry name" value="4FE4S_FER_2"/>
    <property type="match status" value="1"/>
</dbReference>
<gene>
    <name evidence="10" type="ORF">Afil01_63030</name>
</gene>
<evidence type="ECO:0000256" key="1">
    <source>
        <dbReference type="ARBA" id="ARBA00001927"/>
    </source>
</evidence>
<evidence type="ECO:0000256" key="3">
    <source>
        <dbReference type="ARBA" id="ARBA00022723"/>
    </source>
</evidence>
<comment type="cofactor">
    <cofactor evidence="1">
        <name>[3Fe-4S] cluster</name>
        <dbReference type="ChEBI" id="CHEBI:21137"/>
    </cofactor>
</comment>
<proteinExistence type="predicted"/>
<keyword evidence="7" id="KW-0003">3Fe-4S</keyword>
<dbReference type="InterPro" id="IPR051269">
    <property type="entry name" value="Fe-S_cluster_ET"/>
</dbReference>
<dbReference type="Gene3D" id="3.30.70.20">
    <property type="match status" value="1"/>
</dbReference>
<keyword evidence="3 8" id="KW-0479">Metal-binding</keyword>
<evidence type="ECO:0000256" key="6">
    <source>
        <dbReference type="ARBA" id="ARBA00023014"/>
    </source>
</evidence>
<name>A0A9W6SS93_9ACTN</name>
<evidence type="ECO:0000256" key="5">
    <source>
        <dbReference type="ARBA" id="ARBA00023004"/>
    </source>
</evidence>
<protein>
    <recommendedName>
        <fullName evidence="8">Ferredoxin</fullName>
    </recommendedName>
</protein>
<dbReference type="PRINTS" id="PR00352">
    <property type="entry name" value="3FE4SFRDOXIN"/>
</dbReference>
<sequence length="65" mass="6529">MRVTVDRDRCAGSGMCALTAPEVFEQDGEGLGTAPDPSSWAEHAEAAAEAAGLCPVGAITVSTGH</sequence>
<dbReference type="Proteomes" id="UP001165079">
    <property type="component" value="Unassembled WGS sequence"/>
</dbReference>
<dbReference type="GO" id="GO:0005506">
    <property type="term" value="F:iron ion binding"/>
    <property type="evidence" value="ECO:0007669"/>
    <property type="project" value="UniProtKB-UniRule"/>
</dbReference>
<accession>A0A9W6SS93</accession>
<comment type="function">
    <text evidence="8">Ferredoxins are iron-sulfur proteins that transfer electrons in a wide variety of metabolic reactions.</text>
</comment>
<keyword evidence="4 8" id="KW-0249">Electron transport</keyword>
<reference evidence="10" key="1">
    <citation type="submission" date="2023-03" db="EMBL/GenBank/DDBJ databases">
        <title>Actinorhabdospora filicis NBRC 111898.</title>
        <authorList>
            <person name="Ichikawa N."/>
            <person name="Sato H."/>
            <person name="Tonouchi N."/>
        </authorList>
    </citation>
    <scope>NUCLEOTIDE SEQUENCE</scope>
    <source>
        <strain evidence="10">NBRC 111898</strain>
    </source>
</reference>
<dbReference type="InterPro" id="IPR001080">
    <property type="entry name" value="3Fe4S_ferredoxin"/>
</dbReference>
<feature type="domain" description="4Fe-4S ferredoxin-type" evidence="9">
    <location>
        <begin position="1"/>
        <end position="29"/>
    </location>
</feature>
<dbReference type="AlphaFoldDB" id="A0A9W6SS93"/>
<keyword evidence="2 8" id="KW-0813">Transport</keyword>
<evidence type="ECO:0000256" key="2">
    <source>
        <dbReference type="ARBA" id="ARBA00022448"/>
    </source>
</evidence>
<dbReference type="SUPFAM" id="SSF54862">
    <property type="entry name" value="4Fe-4S ferredoxins"/>
    <property type="match status" value="1"/>
</dbReference>
<evidence type="ECO:0000313" key="11">
    <source>
        <dbReference type="Proteomes" id="UP001165079"/>
    </source>
</evidence>
<keyword evidence="6 8" id="KW-0411">Iron-sulfur</keyword>